<accession>A0ABW5IVN5</accession>
<comment type="caution">
    <text evidence="1">The sequence shown here is derived from an EMBL/GenBank/DDBJ whole genome shotgun (WGS) entry which is preliminary data.</text>
</comment>
<dbReference type="Proteomes" id="UP001597468">
    <property type="component" value="Unassembled WGS sequence"/>
</dbReference>
<dbReference type="Pfam" id="PF12663">
    <property type="entry name" value="DUF3788"/>
    <property type="match status" value="1"/>
</dbReference>
<sequence length="143" mass="16951">MKEENFNQLLRNPDQEPSDTLFKSILDESLYEIMKKIEQNFITTGIILEWRYYKDGKAWLGKATYRKRTMVWISIWANFIKASFYFTEKTRPGVLDLSFNEKIKSAFSSTRPTGKLIPLILDIKDEETYQDFKTLLNFKKNGK</sequence>
<proteinExistence type="predicted"/>
<evidence type="ECO:0000313" key="2">
    <source>
        <dbReference type="Proteomes" id="UP001597468"/>
    </source>
</evidence>
<dbReference type="RefSeq" id="WP_380750382.1">
    <property type="nucleotide sequence ID" value="NZ_JBHULT010000006.1"/>
</dbReference>
<dbReference type="EMBL" id="JBHULT010000006">
    <property type="protein sequence ID" value="MFD2517709.1"/>
    <property type="molecule type" value="Genomic_DNA"/>
</dbReference>
<keyword evidence="2" id="KW-1185">Reference proteome</keyword>
<name>A0ABW5IVN5_9FLAO</name>
<evidence type="ECO:0000313" key="1">
    <source>
        <dbReference type="EMBL" id="MFD2517709.1"/>
    </source>
</evidence>
<protein>
    <submittedName>
        <fullName evidence="1">DUF3788 family protein</fullName>
    </submittedName>
</protein>
<gene>
    <name evidence="1" type="ORF">ACFSTG_07375</name>
</gene>
<dbReference type="InterPro" id="IPR024265">
    <property type="entry name" value="DUF3788"/>
</dbReference>
<organism evidence="1 2">
    <name type="scientific">Salinimicrobium flavum</name>
    <dbReference type="NCBI Taxonomy" id="1737065"/>
    <lineage>
        <taxon>Bacteria</taxon>
        <taxon>Pseudomonadati</taxon>
        <taxon>Bacteroidota</taxon>
        <taxon>Flavobacteriia</taxon>
        <taxon>Flavobacteriales</taxon>
        <taxon>Flavobacteriaceae</taxon>
        <taxon>Salinimicrobium</taxon>
    </lineage>
</organism>
<reference evidence="2" key="1">
    <citation type="journal article" date="2019" name="Int. J. Syst. Evol. Microbiol.">
        <title>The Global Catalogue of Microorganisms (GCM) 10K type strain sequencing project: providing services to taxonomists for standard genome sequencing and annotation.</title>
        <authorList>
            <consortium name="The Broad Institute Genomics Platform"/>
            <consortium name="The Broad Institute Genome Sequencing Center for Infectious Disease"/>
            <person name="Wu L."/>
            <person name="Ma J."/>
        </authorList>
    </citation>
    <scope>NUCLEOTIDE SEQUENCE [LARGE SCALE GENOMIC DNA]</scope>
    <source>
        <strain evidence="2">KCTC 42585</strain>
    </source>
</reference>